<keyword evidence="1" id="KW-0812">Transmembrane</keyword>
<reference evidence="3" key="1">
    <citation type="submission" date="2016-06" db="EMBL/GenBank/DDBJ databases">
        <authorList>
            <person name="Rodrigo-Torres Lidia"/>
            <person name="Arahal R.David."/>
        </authorList>
    </citation>
    <scope>NUCLEOTIDE SEQUENCE [LARGE SCALE GENOMIC DNA]</scope>
    <source>
        <strain evidence="3">CECT 7223</strain>
    </source>
</reference>
<name>A0A1C3IQ73_9VIBR</name>
<gene>
    <name evidence="2" type="ORF">VAT7223_01734</name>
</gene>
<organism evidence="2 3">
    <name type="scientific">Vibrio atlanticus</name>
    <dbReference type="NCBI Taxonomy" id="693153"/>
    <lineage>
        <taxon>Bacteria</taxon>
        <taxon>Pseudomonadati</taxon>
        <taxon>Pseudomonadota</taxon>
        <taxon>Gammaproteobacteria</taxon>
        <taxon>Vibrionales</taxon>
        <taxon>Vibrionaceae</taxon>
        <taxon>Vibrio</taxon>
    </lineage>
</organism>
<evidence type="ECO:0000313" key="3">
    <source>
        <dbReference type="Proteomes" id="UP000092876"/>
    </source>
</evidence>
<dbReference type="RefSeq" id="WP_065678927.1">
    <property type="nucleotide sequence ID" value="NZ_AP025462.1"/>
</dbReference>
<keyword evidence="1" id="KW-0472">Membrane</keyword>
<dbReference type="EMBL" id="FLQP01000021">
    <property type="protein sequence ID" value="SBS63572.1"/>
    <property type="molecule type" value="Genomic_DNA"/>
</dbReference>
<accession>A0A1C3IQ73</accession>
<evidence type="ECO:0000256" key="1">
    <source>
        <dbReference type="SAM" id="Phobius"/>
    </source>
</evidence>
<evidence type="ECO:0000313" key="2">
    <source>
        <dbReference type="EMBL" id="SBS63572.1"/>
    </source>
</evidence>
<feature type="transmembrane region" description="Helical" evidence="1">
    <location>
        <begin position="6"/>
        <end position="23"/>
    </location>
</feature>
<sequence>MLGFLTNPLVLALVIGPIAGIFWTKFLNKDSDDDESDSCNNLNVIGNGDITANEWSNVQIGKGNQVTNNNHHYSGGQLPRSEGDGELVFFTVIGFITAFIYIRYSDWAIGLCLLFLLFNLAFTLVYRESSQVKLIKLIGYSALFYIIFLVYQSPINPYYVSVVKGLRGQGFKAYIEAFRLGELPFSVIKTAIMQAGSLLFSILSAQMIRTTLLNRGFVHNAKLLFVLSIGVAMPFYLLHIDAANGHIIALLGELI</sequence>
<feature type="transmembrane region" description="Helical" evidence="1">
    <location>
        <begin position="217"/>
        <end position="237"/>
    </location>
</feature>
<dbReference type="AlphaFoldDB" id="A0A1C3IQ73"/>
<feature type="transmembrane region" description="Helical" evidence="1">
    <location>
        <begin position="87"/>
        <end position="102"/>
    </location>
</feature>
<keyword evidence="1" id="KW-1133">Transmembrane helix</keyword>
<dbReference type="Proteomes" id="UP000092876">
    <property type="component" value="Unassembled WGS sequence"/>
</dbReference>
<protein>
    <submittedName>
        <fullName evidence="2">Uncharacterized protein</fullName>
    </submittedName>
</protein>
<feature type="transmembrane region" description="Helical" evidence="1">
    <location>
        <begin position="108"/>
        <end position="127"/>
    </location>
</feature>
<proteinExistence type="predicted"/>
<dbReference type="GeneID" id="94235951"/>